<sequence>MALLVWSAHVKKQQRLAYLREKYQDEDIVQKVFAGEFWRGQTEEQLRDSLGAPVAIDNKLLKTMTREVWKYQPSGVNRYRLRITVENGRVAAWDQKT</sequence>
<comment type="caution">
    <text evidence="1">The sequence shown here is derived from an EMBL/GenBank/DDBJ whole genome shotgun (WGS) entry which is preliminary data.</text>
</comment>
<dbReference type="Proteomes" id="UP001620408">
    <property type="component" value="Unassembled WGS sequence"/>
</dbReference>
<protein>
    <submittedName>
        <fullName evidence="1">DUF2845 domain-containing protein</fullName>
    </submittedName>
</protein>
<gene>
    <name evidence="1" type="ORF">ISS97_16945</name>
</gene>
<proteinExistence type="predicted"/>
<organism evidence="1 2">
    <name type="scientific">Dyella koreensis</name>
    <dbReference type="NCBI Taxonomy" id="311235"/>
    <lineage>
        <taxon>Bacteria</taxon>
        <taxon>Pseudomonadati</taxon>
        <taxon>Pseudomonadota</taxon>
        <taxon>Gammaproteobacteria</taxon>
        <taxon>Lysobacterales</taxon>
        <taxon>Rhodanobacteraceae</taxon>
        <taxon>Dyella</taxon>
    </lineage>
</organism>
<evidence type="ECO:0000313" key="2">
    <source>
        <dbReference type="Proteomes" id="UP001620408"/>
    </source>
</evidence>
<accession>A0ABW8KAX7</accession>
<evidence type="ECO:0000313" key="1">
    <source>
        <dbReference type="EMBL" id="MFK2918962.1"/>
    </source>
</evidence>
<dbReference type="EMBL" id="JADIKD010000012">
    <property type="protein sequence ID" value="MFK2918962.1"/>
    <property type="molecule type" value="Genomic_DNA"/>
</dbReference>
<keyword evidence="2" id="KW-1185">Reference proteome</keyword>
<name>A0ABW8KAX7_9GAMM</name>
<reference evidence="1 2" key="1">
    <citation type="submission" date="2020-10" db="EMBL/GenBank/DDBJ databases">
        <title>Phylogeny of dyella-like bacteria.</title>
        <authorList>
            <person name="Fu J."/>
        </authorList>
    </citation>
    <scope>NUCLEOTIDE SEQUENCE [LARGE SCALE GENOMIC DNA]</scope>
    <source>
        <strain evidence="1 2">BB4</strain>
    </source>
</reference>